<dbReference type="NCBIfam" id="TIGR00260">
    <property type="entry name" value="thrC"/>
    <property type="match status" value="1"/>
</dbReference>
<dbReference type="Proteomes" id="UP000861567">
    <property type="component" value="Unassembled WGS sequence"/>
</dbReference>
<accession>A0AAN5KUG2</accession>
<keyword evidence="3 6" id="KW-0663">Pyridoxal phosphate</keyword>
<dbReference type="AlphaFoldDB" id="A0AAN5KUG2"/>
<evidence type="ECO:0000259" key="7">
    <source>
        <dbReference type="Pfam" id="PF00291"/>
    </source>
</evidence>
<evidence type="ECO:0000313" key="10">
    <source>
        <dbReference type="EMBL" id="HAT1597871.1"/>
    </source>
</evidence>
<dbReference type="InterPro" id="IPR051166">
    <property type="entry name" value="Threonine_Synthase"/>
</dbReference>
<dbReference type="SUPFAM" id="SSF53686">
    <property type="entry name" value="Tryptophan synthase beta subunit-like PLP-dependent enzymes"/>
    <property type="match status" value="1"/>
</dbReference>
<dbReference type="InterPro" id="IPR001926">
    <property type="entry name" value="TrpB-like_PALP"/>
</dbReference>
<comment type="cofactor">
    <cofactor evidence="1 6">
        <name>pyridoxal 5'-phosphate</name>
        <dbReference type="ChEBI" id="CHEBI:597326"/>
    </cofactor>
</comment>
<reference evidence="10" key="2">
    <citation type="submission" date="2020-11" db="EMBL/GenBank/DDBJ databases">
        <authorList>
            <consortium name="NCBI Pathogen Detection Project"/>
        </authorList>
    </citation>
    <scope>NUCLEOTIDE SEQUENCE</scope>
    <source>
        <strain evidence="10">D3612</strain>
    </source>
</reference>
<evidence type="ECO:0000313" key="11">
    <source>
        <dbReference type="Proteomes" id="UP000861567"/>
    </source>
</evidence>
<name>A0AAN5KUG2_LEGPN</name>
<gene>
    <name evidence="10" type="primary">thrC</name>
    <name evidence="9" type="ORF">I8Y58_000347</name>
    <name evidence="10" type="ORF">I8Y58_003160</name>
</gene>
<reference evidence="10" key="1">
    <citation type="journal article" date="2018" name="Genome Biol.">
        <title>SKESA: strategic k-mer extension for scrupulous assemblies.</title>
        <authorList>
            <person name="Souvorov A."/>
            <person name="Agarwala R."/>
            <person name="Lipman D.J."/>
        </authorList>
    </citation>
    <scope>NUCLEOTIDE SEQUENCE</scope>
    <source>
        <strain evidence="10">D3612</strain>
    </source>
</reference>
<dbReference type="Gene3D" id="3.40.50.1100">
    <property type="match status" value="2"/>
</dbReference>
<dbReference type="Pfam" id="PF00291">
    <property type="entry name" value="PALP"/>
    <property type="match status" value="1"/>
</dbReference>
<keyword evidence="4 10" id="KW-0456">Lyase</keyword>
<evidence type="ECO:0000256" key="5">
    <source>
        <dbReference type="NCBIfam" id="TIGR00260"/>
    </source>
</evidence>
<dbReference type="InterPro" id="IPR036052">
    <property type="entry name" value="TrpB-like_PALP_sf"/>
</dbReference>
<sequence>MKIKMRSTRGQCVSTIDEAILSGIAADGGLFVPDRFPDLTIKKFYEYGNLIDFSVNLLSPFFSDSKIDVNNVFFQKFLTFSFPLHHLFKKNYVLELFHGPTLSCKDLGTQFFSECLLRLIQDKNAKVLVATSGDTGAAIAHALRGKKELKGIILFPKDKISFRQQMQITCWGDNIRTLAVNGSFDQCQQLVKLAFAKSEYKGILTTANSMNIARLLPQVIFYAFTSIQLALRHNYPVNFIVPSGNLGNVTACYWAKMLGFPIDQILIANNINSALSEFLLTGVYQSKSVIKTLATAMDVGQPSNLERLLILFNSYSECKKQMNAESVNDEQIKQAIMNCYNEYHYIICPHTATAYHRLSAINQDKPWVIVAPAHPAKFAEVLEPLLKKEIPVPKQLKILLDRKQHYSIIEPNYQSLHHFLVE</sequence>
<feature type="modified residue" description="N6-(pyridoxal phosphate)lysine" evidence="6">
    <location>
        <position position="105"/>
    </location>
</feature>
<dbReference type="PANTHER" id="PTHR42690">
    <property type="entry name" value="THREONINE SYNTHASE FAMILY MEMBER"/>
    <property type="match status" value="1"/>
</dbReference>
<dbReference type="InterPro" id="IPR004450">
    <property type="entry name" value="Thr_synthase-like"/>
</dbReference>
<dbReference type="EMBL" id="DACSEI010000110">
    <property type="protein sequence ID" value="HAT1597871.1"/>
    <property type="molecule type" value="Genomic_DNA"/>
</dbReference>
<proteinExistence type="inferred from homology"/>
<dbReference type="EC" id="4.2.3.1" evidence="5"/>
<dbReference type="PANTHER" id="PTHR42690:SF1">
    <property type="entry name" value="THREONINE SYNTHASE-LIKE 2"/>
    <property type="match status" value="1"/>
</dbReference>
<feature type="domain" description="Tryptophan synthase beta chain-like PALP" evidence="7">
    <location>
        <begin position="94"/>
        <end position="371"/>
    </location>
</feature>
<evidence type="ECO:0000313" key="9">
    <source>
        <dbReference type="EMBL" id="HAT1595153.1"/>
    </source>
</evidence>
<dbReference type="Pfam" id="PF14821">
    <property type="entry name" value="Thr_synth_N"/>
    <property type="match status" value="1"/>
</dbReference>
<evidence type="ECO:0000256" key="4">
    <source>
        <dbReference type="ARBA" id="ARBA00023239"/>
    </source>
</evidence>
<dbReference type="GO" id="GO:0009088">
    <property type="term" value="P:threonine biosynthetic process"/>
    <property type="evidence" value="ECO:0007669"/>
    <property type="project" value="UniProtKB-UniRule"/>
</dbReference>
<comment type="caution">
    <text evidence="10">The sequence shown here is derived from an EMBL/GenBank/DDBJ whole genome shotgun (WGS) entry which is preliminary data.</text>
</comment>
<dbReference type="InterPro" id="IPR037158">
    <property type="entry name" value="Thr_synth_N_sf"/>
</dbReference>
<comment type="similarity">
    <text evidence="2">Belongs to the threonine synthase family.</text>
</comment>
<evidence type="ECO:0000256" key="6">
    <source>
        <dbReference type="PIRSR" id="PIRSR604450-51"/>
    </source>
</evidence>
<dbReference type="InterPro" id="IPR029144">
    <property type="entry name" value="Thr_synth_N"/>
</dbReference>
<dbReference type="GO" id="GO:0004795">
    <property type="term" value="F:threonine synthase activity"/>
    <property type="evidence" value="ECO:0007669"/>
    <property type="project" value="UniProtKB-UniRule"/>
</dbReference>
<organism evidence="10 11">
    <name type="scientific">Legionella pneumophila</name>
    <dbReference type="NCBI Taxonomy" id="446"/>
    <lineage>
        <taxon>Bacteria</taxon>
        <taxon>Pseudomonadati</taxon>
        <taxon>Pseudomonadota</taxon>
        <taxon>Gammaproteobacteria</taxon>
        <taxon>Legionellales</taxon>
        <taxon>Legionellaceae</taxon>
        <taxon>Legionella</taxon>
    </lineage>
</organism>
<evidence type="ECO:0000256" key="2">
    <source>
        <dbReference type="ARBA" id="ARBA00005517"/>
    </source>
</evidence>
<evidence type="ECO:0000259" key="8">
    <source>
        <dbReference type="Pfam" id="PF14821"/>
    </source>
</evidence>
<dbReference type="Gene3D" id="3.90.1380.10">
    <property type="entry name" value="Threonine synthase, N-terminal domain"/>
    <property type="match status" value="1"/>
</dbReference>
<evidence type="ECO:0000256" key="3">
    <source>
        <dbReference type="ARBA" id="ARBA00022898"/>
    </source>
</evidence>
<protein>
    <recommendedName>
        <fullName evidence="5">Threonine synthase</fullName>
        <ecNumber evidence="5">4.2.3.1</ecNumber>
    </recommendedName>
</protein>
<feature type="domain" description="Threonine synthase N-terminal" evidence="8">
    <location>
        <begin position="6"/>
        <end position="67"/>
    </location>
</feature>
<evidence type="ECO:0000256" key="1">
    <source>
        <dbReference type="ARBA" id="ARBA00001933"/>
    </source>
</evidence>
<dbReference type="EMBL" id="DACSEI010000002">
    <property type="protein sequence ID" value="HAT1595153.1"/>
    <property type="molecule type" value="Genomic_DNA"/>
</dbReference>